<evidence type="ECO:0000313" key="3">
    <source>
        <dbReference type="EMBL" id="KAK4040436.1"/>
    </source>
</evidence>
<dbReference type="PROSITE" id="PS50005">
    <property type="entry name" value="TPR"/>
    <property type="match status" value="1"/>
</dbReference>
<keyword evidence="4" id="KW-1185">Reference proteome</keyword>
<dbReference type="SUPFAM" id="SSF82199">
    <property type="entry name" value="SET domain"/>
    <property type="match status" value="1"/>
</dbReference>
<dbReference type="PANTHER" id="PTHR47643:SF2">
    <property type="entry name" value="TPR DOMAIN PROTEIN (AFU_ORTHOLOGUE AFUA_5G12710)"/>
    <property type="match status" value="1"/>
</dbReference>
<sequence length="574" mass="62587">MACDADGTTVYLTEQEADRIRSRVKTTIERCSVITGHARQPRDAKDAISQATGAALVADMSSMSMTKAQESLPALAVGQPYPPCIAPLHELQPMKLSDLHLETHHRGRQLFVKRASPVVTLTTKSWTMVQDDAGETERLDIVLHKTKHGKDVLESASSLIIKEPYFTLTEEGEPTLRIDHPSDLIILLPTQPQSDQHPAPEEAEKAALTHKQKGNAALAKNNLPLAHAHYTAGLALVSSHLPTPDLIRDLHRNRAHANLLLKNFDAALADALTALIHSPDPRSVELDSKSYFRAGSAAYSLGQFHDAQSFFAKQLELMPQDKGAAANLARCRARGGLKAVTYDVRDDRIRVAPVGLERAVVAKLMGNLSLISDVMGLYGDWDGGEGKDVHGTVDGPVVDAFRVHDIVSRNAFGAGGKDEQGGESAGLWIQAAYINHSCIPNTEREFIGDLMVVRATRDIAAGEEIVQSYDQSGDYEARQQALMMTWGFECGCGLCMAEKGDGAVTRERRGKLANEAAEFLKSASSGTSKRLVIMKAKRLLAAIDETYDEKKYRGLPRLASHGIQQWLVKATGRR</sequence>
<dbReference type="InterPro" id="IPR001214">
    <property type="entry name" value="SET_dom"/>
</dbReference>
<comment type="caution">
    <text evidence="3">The sequence shown here is derived from an EMBL/GenBank/DDBJ whole genome shotgun (WGS) entry which is preliminary data.</text>
</comment>
<gene>
    <name evidence="3" type="ORF">C8A01DRAFT_46245</name>
</gene>
<dbReference type="Gene3D" id="1.25.40.10">
    <property type="entry name" value="Tetratricopeptide repeat domain"/>
    <property type="match status" value="1"/>
</dbReference>
<dbReference type="Proteomes" id="UP001303115">
    <property type="component" value="Unassembled WGS sequence"/>
</dbReference>
<dbReference type="Pfam" id="PF00856">
    <property type="entry name" value="SET"/>
    <property type="match status" value="1"/>
</dbReference>
<dbReference type="PROSITE" id="PS50280">
    <property type="entry name" value="SET"/>
    <property type="match status" value="1"/>
</dbReference>
<dbReference type="InterPro" id="IPR019734">
    <property type="entry name" value="TPR_rpt"/>
</dbReference>
<dbReference type="AlphaFoldDB" id="A0AAN6PGH5"/>
<dbReference type="InterPro" id="IPR046341">
    <property type="entry name" value="SET_dom_sf"/>
</dbReference>
<protein>
    <recommendedName>
        <fullName evidence="2">SET domain-containing protein</fullName>
    </recommendedName>
</protein>
<evidence type="ECO:0000259" key="2">
    <source>
        <dbReference type="PROSITE" id="PS50280"/>
    </source>
</evidence>
<dbReference type="EMBL" id="MU854377">
    <property type="protein sequence ID" value="KAK4040436.1"/>
    <property type="molecule type" value="Genomic_DNA"/>
</dbReference>
<dbReference type="SUPFAM" id="SSF48452">
    <property type="entry name" value="TPR-like"/>
    <property type="match status" value="1"/>
</dbReference>
<dbReference type="InterPro" id="IPR053209">
    <property type="entry name" value="Gramillin-biosynth_MTr"/>
</dbReference>
<dbReference type="InterPro" id="IPR011990">
    <property type="entry name" value="TPR-like_helical_dom_sf"/>
</dbReference>
<accession>A0AAN6PGH5</accession>
<evidence type="ECO:0000313" key="4">
    <source>
        <dbReference type="Proteomes" id="UP001303115"/>
    </source>
</evidence>
<feature type="repeat" description="TPR" evidence="1">
    <location>
        <begin position="288"/>
        <end position="321"/>
    </location>
</feature>
<feature type="domain" description="SET" evidence="2">
    <location>
        <begin position="347"/>
        <end position="470"/>
    </location>
</feature>
<proteinExistence type="predicted"/>
<dbReference type="PANTHER" id="PTHR47643">
    <property type="entry name" value="TPR DOMAIN PROTEIN (AFU_ORTHOLOGUE AFUA_5G12710)"/>
    <property type="match status" value="1"/>
</dbReference>
<evidence type="ECO:0000256" key="1">
    <source>
        <dbReference type="PROSITE-ProRule" id="PRU00339"/>
    </source>
</evidence>
<reference evidence="4" key="1">
    <citation type="journal article" date="2023" name="Mol. Phylogenet. Evol.">
        <title>Genome-scale phylogeny and comparative genomics of the fungal order Sordariales.</title>
        <authorList>
            <person name="Hensen N."/>
            <person name="Bonometti L."/>
            <person name="Westerberg I."/>
            <person name="Brannstrom I.O."/>
            <person name="Guillou S."/>
            <person name="Cros-Aarteil S."/>
            <person name="Calhoun S."/>
            <person name="Haridas S."/>
            <person name="Kuo A."/>
            <person name="Mondo S."/>
            <person name="Pangilinan J."/>
            <person name="Riley R."/>
            <person name="LaButti K."/>
            <person name="Andreopoulos B."/>
            <person name="Lipzen A."/>
            <person name="Chen C."/>
            <person name="Yan M."/>
            <person name="Daum C."/>
            <person name="Ng V."/>
            <person name="Clum A."/>
            <person name="Steindorff A."/>
            <person name="Ohm R.A."/>
            <person name="Martin F."/>
            <person name="Silar P."/>
            <person name="Natvig D.O."/>
            <person name="Lalanne C."/>
            <person name="Gautier V."/>
            <person name="Ament-Velasquez S.L."/>
            <person name="Kruys A."/>
            <person name="Hutchinson M.I."/>
            <person name="Powell A.J."/>
            <person name="Barry K."/>
            <person name="Miller A.N."/>
            <person name="Grigoriev I.V."/>
            <person name="Debuchy R."/>
            <person name="Gladieux P."/>
            <person name="Hiltunen Thoren M."/>
            <person name="Johannesson H."/>
        </authorList>
    </citation>
    <scope>NUCLEOTIDE SEQUENCE [LARGE SCALE GENOMIC DNA]</scope>
    <source>
        <strain evidence="4">CBS 284.82</strain>
    </source>
</reference>
<dbReference type="CDD" id="cd20071">
    <property type="entry name" value="SET_SMYD"/>
    <property type="match status" value="1"/>
</dbReference>
<keyword evidence="1" id="KW-0802">TPR repeat</keyword>
<dbReference type="Gene3D" id="2.170.270.10">
    <property type="entry name" value="SET domain"/>
    <property type="match status" value="1"/>
</dbReference>
<dbReference type="SMART" id="SM00028">
    <property type="entry name" value="TPR"/>
    <property type="match status" value="3"/>
</dbReference>
<name>A0AAN6PGH5_9PEZI</name>
<organism evidence="3 4">
    <name type="scientific">Parachaetomium inaequale</name>
    <dbReference type="NCBI Taxonomy" id="2588326"/>
    <lineage>
        <taxon>Eukaryota</taxon>
        <taxon>Fungi</taxon>
        <taxon>Dikarya</taxon>
        <taxon>Ascomycota</taxon>
        <taxon>Pezizomycotina</taxon>
        <taxon>Sordariomycetes</taxon>
        <taxon>Sordariomycetidae</taxon>
        <taxon>Sordariales</taxon>
        <taxon>Chaetomiaceae</taxon>
        <taxon>Parachaetomium</taxon>
    </lineage>
</organism>